<dbReference type="EMBL" id="JAAGWY010000005">
    <property type="protein sequence ID" value="NEN07738.1"/>
    <property type="molecule type" value="Genomic_DNA"/>
</dbReference>
<accession>A0A6L9Y394</accession>
<gene>
    <name evidence="1" type="ORF">G3T36_17925</name>
</gene>
<protein>
    <submittedName>
        <fullName evidence="1">Uncharacterized protein</fullName>
    </submittedName>
</protein>
<proteinExistence type="predicted"/>
<name>A0A6L9Y394_9MICO</name>
<reference evidence="1 2" key="1">
    <citation type="journal article" date="2014" name="J. Microbiol.">
        <title>Diaminobutyricibacter tongyongensis gen. nov., sp. nov. and Homoserinibacter gongjuensis gen. nov., sp. nov. belong to the family Microbacteriaceae.</title>
        <authorList>
            <person name="Kim S.J."/>
            <person name="Ahn J.H."/>
            <person name="Weon H.Y."/>
            <person name="Hamada M."/>
            <person name="Suzuki K."/>
            <person name="Kwon S.W."/>
        </authorList>
    </citation>
    <scope>NUCLEOTIDE SEQUENCE [LARGE SCALE GENOMIC DNA]</scope>
    <source>
        <strain evidence="1 2">NBRC 108724</strain>
    </source>
</reference>
<dbReference type="RefSeq" id="WP_163291229.1">
    <property type="nucleotide sequence ID" value="NZ_JAAGWY010000005.1"/>
</dbReference>
<dbReference type="AlphaFoldDB" id="A0A6L9Y394"/>
<comment type="caution">
    <text evidence="1">The sequence shown here is derived from an EMBL/GenBank/DDBJ whole genome shotgun (WGS) entry which is preliminary data.</text>
</comment>
<sequence length="99" mass="10863">MEQRTEPVPIDLVPVHPGAWRACDARFAYNDAQSLVGFVEDVGDEVEVMVIGDRFSWAFFPTLTDAVEFLRAVAAELTVQRSRGPVAQLREAAAQAISS</sequence>
<dbReference type="Proteomes" id="UP000474967">
    <property type="component" value="Unassembled WGS sequence"/>
</dbReference>
<organism evidence="1 2">
    <name type="scientific">Leifsonia tongyongensis</name>
    <dbReference type="NCBI Taxonomy" id="1268043"/>
    <lineage>
        <taxon>Bacteria</taxon>
        <taxon>Bacillati</taxon>
        <taxon>Actinomycetota</taxon>
        <taxon>Actinomycetes</taxon>
        <taxon>Micrococcales</taxon>
        <taxon>Microbacteriaceae</taxon>
        <taxon>Leifsonia</taxon>
    </lineage>
</organism>
<evidence type="ECO:0000313" key="2">
    <source>
        <dbReference type="Proteomes" id="UP000474967"/>
    </source>
</evidence>
<keyword evidence="2" id="KW-1185">Reference proteome</keyword>
<evidence type="ECO:0000313" key="1">
    <source>
        <dbReference type="EMBL" id="NEN07738.1"/>
    </source>
</evidence>